<name>A0ABS0B0W2_9BACT</name>
<dbReference type="Proteomes" id="UP001194714">
    <property type="component" value="Unassembled WGS sequence"/>
</dbReference>
<proteinExistence type="predicted"/>
<feature type="transmembrane region" description="Helical" evidence="1">
    <location>
        <begin position="12"/>
        <end position="35"/>
    </location>
</feature>
<evidence type="ECO:0000256" key="1">
    <source>
        <dbReference type="SAM" id="Phobius"/>
    </source>
</evidence>
<dbReference type="EMBL" id="JAAEJV010000065">
    <property type="protein sequence ID" value="MBF5060029.1"/>
    <property type="molecule type" value="Genomic_DNA"/>
</dbReference>
<keyword evidence="1" id="KW-0812">Transmembrane</keyword>
<keyword evidence="1" id="KW-0472">Membrane</keyword>
<evidence type="ECO:0000313" key="3">
    <source>
        <dbReference type="Proteomes" id="UP001194714"/>
    </source>
</evidence>
<feature type="transmembrane region" description="Helical" evidence="1">
    <location>
        <begin position="58"/>
        <end position="84"/>
    </location>
</feature>
<gene>
    <name evidence="2" type="ORF">NEPTK9_001555</name>
</gene>
<keyword evidence="1" id="KW-1133">Transmembrane helix</keyword>
<evidence type="ECO:0000313" key="2">
    <source>
        <dbReference type="EMBL" id="MBF5060029.1"/>
    </source>
</evidence>
<sequence length="108" mass="11876">MRAEDSPKEFSFRALVLGIIIGGLYKLCSSAFYLWNEAVSFVVKKYESALVSLDCTPALLGVGYIIGPRISMVLFTGSALVLCLHNLPAKKNLNQSILILRVDRALGW</sequence>
<accession>A0ABS0B0W2</accession>
<organism evidence="2 3">
    <name type="scientific">Candidatus Neptunichlamydia vexilliferae</name>
    <dbReference type="NCBI Taxonomy" id="1651774"/>
    <lineage>
        <taxon>Bacteria</taxon>
        <taxon>Pseudomonadati</taxon>
        <taxon>Chlamydiota</taxon>
        <taxon>Chlamydiia</taxon>
        <taxon>Parachlamydiales</taxon>
        <taxon>Simkaniaceae</taxon>
        <taxon>Candidatus Neptunichlamydia</taxon>
    </lineage>
</organism>
<comment type="caution">
    <text evidence="2">The sequence shown here is derived from an EMBL/GenBank/DDBJ whole genome shotgun (WGS) entry which is preliminary data.</text>
</comment>
<reference evidence="2 3" key="1">
    <citation type="submission" date="2020-01" db="EMBL/GenBank/DDBJ databases">
        <title>Draft genome sequence of Cand. Neptunochlamydia vexilliferae K9.</title>
        <authorList>
            <person name="Schulz F."/>
            <person name="Koestlbacher S."/>
            <person name="Wascher F."/>
            <person name="Pizzetti I."/>
            <person name="Horn M."/>
        </authorList>
    </citation>
    <scope>NUCLEOTIDE SEQUENCE [LARGE SCALE GENOMIC DNA]</scope>
    <source>
        <strain evidence="2 3">K9</strain>
    </source>
</reference>
<protein>
    <submittedName>
        <fullName evidence="2">Uncharacterized protein</fullName>
    </submittedName>
</protein>
<keyword evidence="3" id="KW-1185">Reference proteome</keyword>
<dbReference type="RefSeq" id="WP_194848360.1">
    <property type="nucleotide sequence ID" value="NZ_JAAEJV010000065.1"/>
</dbReference>